<dbReference type="RefSeq" id="WP_055425305.1">
    <property type="nucleotide sequence ID" value="NZ_FCOR01000005.1"/>
</dbReference>
<dbReference type="Gene3D" id="2.170.130.10">
    <property type="entry name" value="TonB-dependent receptor, plug domain"/>
    <property type="match status" value="1"/>
</dbReference>
<dbReference type="InterPro" id="IPR023996">
    <property type="entry name" value="TonB-dep_OMP_SusC/RagA"/>
</dbReference>
<dbReference type="STRING" id="1586267.GCA_001418685_00936"/>
<proteinExistence type="inferred from homology"/>
<dbReference type="NCBIfam" id="TIGR04056">
    <property type="entry name" value="OMP_RagA_SusC"/>
    <property type="match status" value="1"/>
</dbReference>
<dbReference type="PANTHER" id="PTHR32552:SF81">
    <property type="entry name" value="TONB-DEPENDENT OUTER MEMBRANE RECEPTOR"/>
    <property type="match status" value="1"/>
</dbReference>
<evidence type="ECO:0000313" key="14">
    <source>
        <dbReference type="EMBL" id="CVK16092.1"/>
    </source>
</evidence>
<dbReference type="PANTHER" id="PTHR32552">
    <property type="entry name" value="FERRICHROME IRON RECEPTOR-RELATED"/>
    <property type="match status" value="1"/>
</dbReference>
<evidence type="ECO:0000256" key="9">
    <source>
        <dbReference type="ARBA" id="ARBA00023136"/>
    </source>
</evidence>
<dbReference type="GO" id="GO:0009279">
    <property type="term" value="C:cell outer membrane"/>
    <property type="evidence" value="ECO:0007669"/>
    <property type="project" value="UniProtKB-SubCell"/>
</dbReference>
<keyword evidence="5 11" id="KW-0812">Transmembrane</keyword>
<keyword evidence="3 11" id="KW-1134">Transmembrane beta strand</keyword>
<dbReference type="Gene3D" id="2.40.170.20">
    <property type="entry name" value="TonB-dependent receptor, beta-barrel domain"/>
    <property type="match status" value="1"/>
</dbReference>
<evidence type="ECO:0000256" key="1">
    <source>
        <dbReference type="ARBA" id="ARBA00004571"/>
    </source>
</evidence>
<keyword evidence="8" id="KW-0798">TonB box</keyword>
<evidence type="ECO:0000256" key="4">
    <source>
        <dbReference type="ARBA" id="ARBA00022496"/>
    </source>
</evidence>
<dbReference type="InterPro" id="IPR037066">
    <property type="entry name" value="Plug_dom_sf"/>
</dbReference>
<keyword evidence="2 11" id="KW-0813">Transport</keyword>
<dbReference type="OrthoDB" id="9768177at2"/>
<dbReference type="Proteomes" id="UP000182761">
    <property type="component" value="Unassembled WGS sequence"/>
</dbReference>
<feature type="signal peptide" evidence="12">
    <location>
        <begin position="1"/>
        <end position="22"/>
    </location>
</feature>
<dbReference type="EMBL" id="FCOR01000005">
    <property type="protein sequence ID" value="CVK16092.1"/>
    <property type="molecule type" value="Genomic_DNA"/>
</dbReference>
<keyword evidence="12" id="KW-0732">Signal</keyword>
<dbReference type="InterPro" id="IPR008969">
    <property type="entry name" value="CarboxyPept-like_regulatory"/>
</dbReference>
<keyword evidence="6" id="KW-0408">Iron</keyword>
<keyword evidence="9 11" id="KW-0472">Membrane</keyword>
<dbReference type="NCBIfam" id="TIGR04057">
    <property type="entry name" value="SusC_RagA_signa"/>
    <property type="match status" value="1"/>
</dbReference>
<evidence type="ECO:0000256" key="12">
    <source>
        <dbReference type="SAM" id="SignalP"/>
    </source>
</evidence>
<keyword evidence="15" id="KW-1185">Reference proteome</keyword>
<evidence type="ECO:0000256" key="2">
    <source>
        <dbReference type="ARBA" id="ARBA00022448"/>
    </source>
</evidence>
<dbReference type="InterPro" id="IPR036942">
    <property type="entry name" value="Beta-barrel_TonB_sf"/>
</dbReference>
<dbReference type="InterPro" id="IPR039426">
    <property type="entry name" value="TonB-dep_rcpt-like"/>
</dbReference>
<evidence type="ECO:0000256" key="7">
    <source>
        <dbReference type="ARBA" id="ARBA00023065"/>
    </source>
</evidence>
<name>A0A0X3AP07_9FLAO</name>
<gene>
    <name evidence="14" type="ORF">Ga0061079_10551</name>
</gene>
<organism evidence="14 15">
    <name type="scientific">Apibacter mensalis</name>
    <dbReference type="NCBI Taxonomy" id="1586267"/>
    <lineage>
        <taxon>Bacteria</taxon>
        <taxon>Pseudomonadati</taxon>
        <taxon>Bacteroidota</taxon>
        <taxon>Flavobacteriia</taxon>
        <taxon>Flavobacteriales</taxon>
        <taxon>Weeksellaceae</taxon>
        <taxon>Apibacter</taxon>
    </lineage>
</organism>
<reference evidence="14 15" key="1">
    <citation type="submission" date="2016-01" db="EMBL/GenBank/DDBJ databases">
        <authorList>
            <person name="McClelland M."/>
            <person name="Jain A."/>
            <person name="Saraogi P."/>
            <person name="Mendelson R."/>
            <person name="Westerman R."/>
            <person name="SanMiguel P."/>
            <person name="Csonka L."/>
        </authorList>
    </citation>
    <scope>NUCLEOTIDE SEQUENCE [LARGE SCALE GENOMIC DNA]</scope>
    <source>
        <strain evidence="14 15">R-53146</strain>
    </source>
</reference>
<keyword evidence="7" id="KW-0406">Ion transport</keyword>
<feature type="domain" description="TonB-dependent receptor plug" evidence="13">
    <location>
        <begin position="127"/>
        <end position="253"/>
    </location>
</feature>
<evidence type="ECO:0000313" key="15">
    <source>
        <dbReference type="Proteomes" id="UP000182761"/>
    </source>
</evidence>
<evidence type="ECO:0000259" key="13">
    <source>
        <dbReference type="Pfam" id="PF07715"/>
    </source>
</evidence>
<evidence type="ECO:0000256" key="5">
    <source>
        <dbReference type="ARBA" id="ARBA00022692"/>
    </source>
</evidence>
<dbReference type="Gene3D" id="2.60.40.1120">
    <property type="entry name" value="Carboxypeptidase-like, regulatory domain"/>
    <property type="match status" value="1"/>
</dbReference>
<keyword evidence="10 11" id="KW-0998">Cell outer membrane</keyword>
<evidence type="ECO:0000256" key="11">
    <source>
        <dbReference type="PROSITE-ProRule" id="PRU01360"/>
    </source>
</evidence>
<evidence type="ECO:0000256" key="3">
    <source>
        <dbReference type="ARBA" id="ARBA00022452"/>
    </source>
</evidence>
<dbReference type="InterPro" id="IPR012910">
    <property type="entry name" value="Plug_dom"/>
</dbReference>
<dbReference type="GO" id="GO:0006826">
    <property type="term" value="P:iron ion transport"/>
    <property type="evidence" value="ECO:0007669"/>
    <property type="project" value="UniProtKB-KW"/>
</dbReference>
<feature type="chain" id="PRO_5007049765" evidence="12">
    <location>
        <begin position="23"/>
        <end position="1065"/>
    </location>
</feature>
<dbReference type="Pfam" id="PF07715">
    <property type="entry name" value="Plug"/>
    <property type="match status" value="1"/>
</dbReference>
<evidence type="ECO:0000256" key="6">
    <source>
        <dbReference type="ARBA" id="ARBA00023004"/>
    </source>
</evidence>
<accession>A0A0X3AP07</accession>
<dbReference type="SUPFAM" id="SSF49464">
    <property type="entry name" value="Carboxypeptidase regulatory domain-like"/>
    <property type="match status" value="1"/>
</dbReference>
<keyword evidence="4" id="KW-0410">Iron transport</keyword>
<comment type="subcellular location">
    <subcellularLocation>
        <location evidence="1 11">Cell outer membrane</location>
        <topology evidence="1 11">Multi-pass membrane protein</topology>
    </subcellularLocation>
</comment>
<evidence type="ECO:0000256" key="10">
    <source>
        <dbReference type="ARBA" id="ARBA00023237"/>
    </source>
</evidence>
<comment type="similarity">
    <text evidence="11">Belongs to the TonB-dependent receptor family.</text>
</comment>
<protein>
    <submittedName>
        <fullName evidence="14">TonB-linked outer membrane protein, SusC/RagA family</fullName>
    </submittedName>
</protein>
<evidence type="ECO:0000256" key="8">
    <source>
        <dbReference type="ARBA" id="ARBA00023077"/>
    </source>
</evidence>
<dbReference type="InterPro" id="IPR023997">
    <property type="entry name" value="TonB-dep_OMP_SusC/RagA_CS"/>
</dbReference>
<dbReference type="AlphaFoldDB" id="A0A0X3AP07"/>
<sequence>MRVKRIFLGFSFIFLGSAFAWAQMKTISGKVLGSDGQPQADVSVTIQGTTKKTYTDNSGNFSIDAEPGQTIEILSFDDETASFVVEDQSFYDVVLQPLNPENKEAAEKKETVIEGVVVTALGITREKKSLGYATQSVNGDDLSLTRESNPINSLSGKVSGLQIINNSGTMGGSTQIRLRGMRSLSQSNKPLIVVDGIPLIDQNINSKNTERGAGGIDYGDSFGDINPDDIANISVLKGATAAALYGSRAMNGAIMITTKKAKRGKTEIVFNSGVTFDRVYKMPHQQKLYGGGGSNTFATKNINGIDYLVVDYRTDESWGPKYDPNVKVLHWNAFDPEFSNDYLVAKPWIYPKNDYKKYFKTGVTYNNGISFSRSVENTNIRLGYNNTKSSGITPNSDLTKNSLSMNLNSKLSEDLKINASAAYTSTKGFNRPTVGYGNNSIIQKMFHFGQTSLDYKDLQKYELIDGTQRTWNREAWNDSKPAYSDNPYWTVNKNTNQDNRDRLYGTAGLIYNITKNMYVNGKVMLDTYNSHTENRIAVGSHSLSEFKISERKYTDVNYEATLHYDKNIGNFSLNSFAGTNRRDYRYRLMNGKTKGGLIIRDWYNLNNSLEPSLVMNKKEKKRVNSLFYSFSLGYDNFVFLETTGRNDWSSSLPSKNNSFFYPSVATSFVVTRYLTSNWLEFLKIRGGYSEVRNDTDPYQIINTFYNIDEDQDPDYGSLFIKDPWFWLTTVAKTDKLKPEKLESYELGLEFQMFQSRFNGDISLYQTTTKDLITKVPLDGSAGFNYAIMNAGKLVNKGIEVSLNIVPIKKESFRWDFNYNFSKSDNEIKSLSEDLSSLTIAKAPFNAFVVALPGYRYGQIYGTDFVYKDGKKVVGSDGLYLKTDKNVPLGSILPDFNMSFRNTLSYQNWSLGFQVDWQKGGKYFSTTHMWGMSSGILPETAANGIRENGIIVDGVKEDGNPNDIRVSASDYSKHFFSGPTAQNVFDADYIKLRELSLAYSLPTQYLGDYINSITFSAFARNLFVWGLDWKSMDPEVANYGSGNASGIEGGSMPTTRSFGINVQVKF</sequence>
<dbReference type="SUPFAM" id="SSF56935">
    <property type="entry name" value="Porins"/>
    <property type="match status" value="1"/>
</dbReference>
<dbReference type="PROSITE" id="PS52016">
    <property type="entry name" value="TONB_DEPENDENT_REC_3"/>
    <property type="match status" value="1"/>
</dbReference>